<dbReference type="Proteomes" id="UP000007115">
    <property type="component" value="Unassembled WGS sequence"/>
</dbReference>
<dbReference type="Pfam" id="PF22693">
    <property type="entry name" value="MACPF_1"/>
    <property type="match status" value="1"/>
</dbReference>
<name>G9MWP8_HYPVG</name>
<keyword evidence="3" id="KW-1185">Reference proteome</keyword>
<dbReference type="HOGENOM" id="CLU_022079_0_0_1"/>
<sequence length="534" mass="60241">MSEKEWNVVIRNNALTSAHRLVFSKDGQDNEGKEVLKFRRIERAPYSAFILKPRKFQSHEMSDAAVKVEQEFHIPRFVVNDDSYVDTFETHSSVSTSMARSSFSSIEAQASIGGGAFGFNAAVSAGFSQQESNALSSNATADEKTMNITYNFPRVVIHLDHHSLELSAECKSDLDDVKDVDKLIDFHHKYGHFFATRIELGGRLFSSEKFSTLGSASEADATKAMKIAASASFSSSFVAGSASFGKEDQSRSASGSSNRNMSSSISWQAQGGNTLLCNNPPEWCPTVSPFQNWRVIKQEDVVSMGDFISKLPGYESTRKKFDDLAISTKRMATVSFKLRLTHWQRKDKDQPEYVTLYHASQLKNDFRNHVDDIDDNNLPTEIQRLINHEFKGCETRVQSTDNVFDIEVETILDQAPQLEFNKRYKLYNRRNGRWLKYQRLNVFGNEYPILVGGYGSDATFFEFRDGDRSGSIRANDPLSLLVYDSKGEYQGLLALAFGPNTRPLGAMHYAPQHENRIRFLAFEPVEQKYVPASK</sequence>
<dbReference type="OrthoDB" id="2562973at2759"/>
<reference evidence="2 3" key="1">
    <citation type="journal article" date="2011" name="Genome Biol.">
        <title>Comparative genome sequence analysis underscores mycoparasitism as the ancestral life style of Trichoderma.</title>
        <authorList>
            <person name="Kubicek C.P."/>
            <person name="Herrera-Estrella A."/>
            <person name="Seidl-Seiboth V."/>
            <person name="Martinez D.A."/>
            <person name="Druzhinina I.S."/>
            <person name="Thon M."/>
            <person name="Zeilinger S."/>
            <person name="Casas-Flores S."/>
            <person name="Horwitz B.A."/>
            <person name="Mukherjee P.K."/>
            <person name="Mukherjee M."/>
            <person name="Kredics L."/>
            <person name="Alcaraz L.D."/>
            <person name="Aerts A."/>
            <person name="Antal Z."/>
            <person name="Atanasova L."/>
            <person name="Cervantes-Badillo M.G."/>
            <person name="Challacombe J."/>
            <person name="Chertkov O."/>
            <person name="McCluskey K."/>
            <person name="Coulpier F."/>
            <person name="Deshpande N."/>
            <person name="von Doehren H."/>
            <person name="Ebbole D.J."/>
            <person name="Esquivel-Naranjo E.U."/>
            <person name="Fekete E."/>
            <person name="Flipphi M."/>
            <person name="Glaser F."/>
            <person name="Gomez-Rodriguez E.Y."/>
            <person name="Gruber S."/>
            <person name="Han C."/>
            <person name="Henrissat B."/>
            <person name="Hermosa R."/>
            <person name="Hernandez-Onate M."/>
            <person name="Karaffa L."/>
            <person name="Kosti I."/>
            <person name="Le Crom S."/>
            <person name="Lindquist E."/>
            <person name="Lucas S."/>
            <person name="Luebeck M."/>
            <person name="Luebeck P.S."/>
            <person name="Margeot A."/>
            <person name="Metz B."/>
            <person name="Misra M."/>
            <person name="Nevalainen H."/>
            <person name="Omann M."/>
            <person name="Packer N."/>
            <person name="Perrone G."/>
            <person name="Uresti-Rivera E.E."/>
            <person name="Salamov A."/>
            <person name="Schmoll M."/>
            <person name="Seiboth B."/>
            <person name="Shapiro H."/>
            <person name="Sukno S."/>
            <person name="Tamayo-Ramos J.A."/>
            <person name="Tisch D."/>
            <person name="Wiest A."/>
            <person name="Wilkinson H.H."/>
            <person name="Zhang M."/>
            <person name="Coutinho P.M."/>
            <person name="Kenerley C.M."/>
            <person name="Monte E."/>
            <person name="Baker S.E."/>
            <person name="Grigoriev I.V."/>
        </authorList>
    </citation>
    <scope>NUCLEOTIDE SEQUENCE [LARGE SCALE GENOMIC DNA]</scope>
    <source>
        <strain evidence="3">Gv29-8 / FGSC 10586</strain>
    </source>
</reference>
<organism evidence="2 3">
    <name type="scientific">Hypocrea virens (strain Gv29-8 / FGSC 10586)</name>
    <name type="common">Gliocladium virens</name>
    <name type="synonym">Trichoderma virens</name>
    <dbReference type="NCBI Taxonomy" id="413071"/>
    <lineage>
        <taxon>Eukaryota</taxon>
        <taxon>Fungi</taxon>
        <taxon>Dikarya</taxon>
        <taxon>Ascomycota</taxon>
        <taxon>Pezizomycotina</taxon>
        <taxon>Sordariomycetes</taxon>
        <taxon>Hypocreomycetidae</taxon>
        <taxon>Hypocreales</taxon>
        <taxon>Hypocreaceae</taxon>
        <taxon>Trichoderma</taxon>
    </lineage>
</organism>
<evidence type="ECO:0000259" key="1">
    <source>
        <dbReference type="Pfam" id="PF22693"/>
    </source>
</evidence>
<dbReference type="InParanoid" id="G9MWP8"/>
<evidence type="ECO:0000313" key="3">
    <source>
        <dbReference type="Proteomes" id="UP000007115"/>
    </source>
</evidence>
<protein>
    <recommendedName>
        <fullName evidence="1">MACPF-like domain-containing protein</fullName>
    </recommendedName>
</protein>
<proteinExistence type="predicted"/>
<dbReference type="InterPro" id="IPR054586">
    <property type="entry name" value="MACPF_1_fungal"/>
</dbReference>
<dbReference type="EMBL" id="ABDF02000074">
    <property type="protein sequence ID" value="EHK21133.1"/>
    <property type="molecule type" value="Genomic_DNA"/>
</dbReference>
<dbReference type="STRING" id="413071.G9MWP8"/>
<evidence type="ECO:0000313" key="2">
    <source>
        <dbReference type="EMBL" id="EHK21133.1"/>
    </source>
</evidence>
<dbReference type="RefSeq" id="XP_013955327.1">
    <property type="nucleotide sequence ID" value="XM_014099852.1"/>
</dbReference>
<dbReference type="eggNOG" id="ENOG502SI6W">
    <property type="taxonomic scope" value="Eukaryota"/>
</dbReference>
<comment type="caution">
    <text evidence="2">The sequence shown here is derived from an EMBL/GenBank/DDBJ whole genome shotgun (WGS) entry which is preliminary data.</text>
</comment>
<feature type="domain" description="MACPF-like" evidence="1">
    <location>
        <begin position="141"/>
        <end position="303"/>
    </location>
</feature>
<dbReference type="OMA" id="GHFFATR"/>
<gene>
    <name evidence="2" type="ORF">TRIVIDRAFT_170891</name>
</gene>
<accession>G9MWP8</accession>
<dbReference type="VEuPathDB" id="FungiDB:TRIVIDRAFT_170891"/>
<dbReference type="GeneID" id="25788760"/>
<dbReference type="AlphaFoldDB" id="G9MWP8"/>